<evidence type="ECO:0000256" key="1">
    <source>
        <dbReference type="SAM" id="Phobius"/>
    </source>
</evidence>
<dbReference type="RefSeq" id="WP_030431593.1">
    <property type="nucleotide sequence ID" value="NZ_JOEF01000019.1"/>
</dbReference>
<keyword evidence="1" id="KW-1133">Transmembrane helix</keyword>
<evidence type="ECO:0000313" key="3">
    <source>
        <dbReference type="Proteomes" id="UP000183376"/>
    </source>
</evidence>
<evidence type="ECO:0000313" key="2">
    <source>
        <dbReference type="EMBL" id="SDM80012.1"/>
    </source>
</evidence>
<evidence type="ECO:0008006" key="4">
    <source>
        <dbReference type="Google" id="ProtNLM"/>
    </source>
</evidence>
<dbReference type="eggNOG" id="ENOG50344NV">
    <property type="taxonomic scope" value="Bacteria"/>
</dbReference>
<keyword evidence="1" id="KW-0812">Transmembrane</keyword>
<keyword evidence="1" id="KW-0472">Membrane</keyword>
<dbReference type="STRING" id="211114.SAMN04489726_3420"/>
<proteinExistence type="predicted"/>
<protein>
    <recommendedName>
        <fullName evidence="4">Thioredoxin domain-containing protein</fullName>
    </recommendedName>
</protein>
<sequence length="165" mass="17843">MSAELAFYLITWAAIIVLFLGLAATLREVRLLRAVVMRNPDGFATAQPDVVLGGVFADGTSRPIVAAVDSGCPLCRTVVEELARRAPDAKLLTHESPSVWRDAGLEVISDREAWRAISHLSPPVLMHVDGGGAVRRMTLPVRVEELDDWIDSEGAVDVVDARSDS</sequence>
<dbReference type="OrthoDB" id="3622338at2"/>
<name>A0A1G9W662_ALLAB</name>
<reference evidence="2 3" key="1">
    <citation type="submission" date="2016-10" db="EMBL/GenBank/DDBJ databases">
        <authorList>
            <person name="de Groot N.N."/>
        </authorList>
    </citation>
    <scope>NUCLEOTIDE SEQUENCE [LARGE SCALE GENOMIC DNA]</scope>
    <source>
        <strain evidence="2 3">DSM 44149</strain>
    </source>
</reference>
<keyword evidence="3" id="KW-1185">Reference proteome</keyword>
<accession>A0A1G9W662</accession>
<feature type="transmembrane region" description="Helical" evidence="1">
    <location>
        <begin position="6"/>
        <end position="26"/>
    </location>
</feature>
<dbReference type="Proteomes" id="UP000183376">
    <property type="component" value="Chromosome I"/>
</dbReference>
<organism evidence="2 3">
    <name type="scientific">Allokutzneria albata</name>
    <name type="common">Kibdelosporangium albatum</name>
    <dbReference type="NCBI Taxonomy" id="211114"/>
    <lineage>
        <taxon>Bacteria</taxon>
        <taxon>Bacillati</taxon>
        <taxon>Actinomycetota</taxon>
        <taxon>Actinomycetes</taxon>
        <taxon>Pseudonocardiales</taxon>
        <taxon>Pseudonocardiaceae</taxon>
        <taxon>Allokutzneria</taxon>
    </lineage>
</organism>
<dbReference type="EMBL" id="LT629701">
    <property type="protein sequence ID" value="SDM80012.1"/>
    <property type="molecule type" value="Genomic_DNA"/>
</dbReference>
<dbReference type="AlphaFoldDB" id="A0A1G9W662"/>
<gene>
    <name evidence="2" type="ORF">SAMN04489726_3420</name>
</gene>